<comment type="subcellular location">
    <subcellularLocation>
        <location evidence="1">Cell membrane</location>
        <topology evidence="1">Multi-pass membrane protein</topology>
    </subcellularLocation>
</comment>
<evidence type="ECO:0000313" key="7">
    <source>
        <dbReference type="EMBL" id="SCB41376.1"/>
    </source>
</evidence>
<keyword evidence="8" id="KW-1185">Reference proteome</keyword>
<dbReference type="AlphaFoldDB" id="A0A1C3WNC4"/>
<keyword evidence="4 6" id="KW-1133">Transmembrane helix</keyword>
<feature type="transmembrane region" description="Helical" evidence="6">
    <location>
        <begin position="134"/>
        <end position="160"/>
    </location>
</feature>
<protein>
    <submittedName>
        <fullName evidence="7">Threonine/homoserine/homoserine lactone efflux protein</fullName>
    </submittedName>
</protein>
<feature type="transmembrane region" description="Helical" evidence="6">
    <location>
        <begin position="28"/>
        <end position="50"/>
    </location>
</feature>
<dbReference type="STRING" id="411945.GA0061102_103412"/>
<dbReference type="GO" id="GO:0005886">
    <property type="term" value="C:plasma membrane"/>
    <property type="evidence" value="ECO:0007669"/>
    <property type="project" value="UniProtKB-SubCell"/>
</dbReference>
<organism evidence="7 8">
    <name type="scientific">Rhizobium miluonense</name>
    <dbReference type="NCBI Taxonomy" id="411945"/>
    <lineage>
        <taxon>Bacteria</taxon>
        <taxon>Pseudomonadati</taxon>
        <taxon>Pseudomonadota</taxon>
        <taxon>Alphaproteobacteria</taxon>
        <taxon>Hyphomicrobiales</taxon>
        <taxon>Rhizobiaceae</taxon>
        <taxon>Rhizobium/Agrobacterium group</taxon>
        <taxon>Rhizobium</taxon>
    </lineage>
</organism>
<evidence type="ECO:0000256" key="4">
    <source>
        <dbReference type="ARBA" id="ARBA00022989"/>
    </source>
</evidence>
<dbReference type="GO" id="GO:0015171">
    <property type="term" value="F:amino acid transmembrane transporter activity"/>
    <property type="evidence" value="ECO:0007669"/>
    <property type="project" value="TreeGrafter"/>
</dbReference>
<dbReference type="InterPro" id="IPR001123">
    <property type="entry name" value="LeuE-type"/>
</dbReference>
<keyword evidence="2" id="KW-1003">Cell membrane</keyword>
<evidence type="ECO:0000313" key="8">
    <source>
        <dbReference type="Proteomes" id="UP000199435"/>
    </source>
</evidence>
<dbReference type="PIRSF" id="PIRSF006324">
    <property type="entry name" value="LeuE"/>
    <property type="match status" value="1"/>
</dbReference>
<feature type="transmembrane region" description="Helical" evidence="6">
    <location>
        <begin position="96"/>
        <end position="113"/>
    </location>
</feature>
<dbReference type="EMBL" id="FMAH01000034">
    <property type="protein sequence ID" value="SCB41376.1"/>
    <property type="molecule type" value="Genomic_DNA"/>
</dbReference>
<feature type="transmembrane region" description="Helical" evidence="6">
    <location>
        <begin position="166"/>
        <end position="191"/>
    </location>
</feature>
<keyword evidence="3 6" id="KW-0812">Transmembrane</keyword>
<dbReference type="Proteomes" id="UP000199435">
    <property type="component" value="Unassembled WGS sequence"/>
</dbReference>
<evidence type="ECO:0000256" key="2">
    <source>
        <dbReference type="ARBA" id="ARBA00022475"/>
    </source>
</evidence>
<evidence type="ECO:0000256" key="3">
    <source>
        <dbReference type="ARBA" id="ARBA00022692"/>
    </source>
</evidence>
<feature type="transmembrane region" description="Helical" evidence="6">
    <location>
        <begin position="62"/>
        <end position="84"/>
    </location>
</feature>
<reference evidence="8" key="1">
    <citation type="submission" date="2016-08" db="EMBL/GenBank/DDBJ databases">
        <authorList>
            <person name="Varghese N."/>
            <person name="Submissions Spin"/>
        </authorList>
    </citation>
    <scope>NUCLEOTIDE SEQUENCE [LARGE SCALE GENOMIC DNA]</scope>
    <source>
        <strain evidence="8">HAMBI 2971</strain>
    </source>
</reference>
<evidence type="ECO:0000256" key="6">
    <source>
        <dbReference type="SAM" id="Phobius"/>
    </source>
</evidence>
<dbReference type="PANTHER" id="PTHR30086">
    <property type="entry name" value="ARGININE EXPORTER PROTEIN ARGO"/>
    <property type="match status" value="1"/>
</dbReference>
<dbReference type="Pfam" id="PF01810">
    <property type="entry name" value="LysE"/>
    <property type="match status" value="1"/>
</dbReference>
<accession>A0A1C3WNC4</accession>
<dbReference type="PANTHER" id="PTHR30086:SF20">
    <property type="entry name" value="ARGININE EXPORTER PROTEIN ARGO-RELATED"/>
    <property type="match status" value="1"/>
</dbReference>
<gene>
    <name evidence="7" type="ORF">GA0061102_103412</name>
</gene>
<sequence>MLPFPAMMLERNSGLTFKGIKMPDFSTIILFAAAALVLTATPGPDMLLIASRSVSQGRSAGFLTYAGIALGTYCHAMAAALGLSRLFLTVPIAYEIVRWAGCAYLLYLAVKTLRSQGSAFAPSAGLKRLSGRRIFIEGLATNILNPKMALFVLALFPQFVDPNGWMIAQMALLATILNGIGFLVNGSVILLGSHIRGRLSAVKRIPKLPQYLLATVFAGLACRLALGRRG</sequence>
<proteinExistence type="predicted"/>
<evidence type="ECO:0000256" key="1">
    <source>
        <dbReference type="ARBA" id="ARBA00004651"/>
    </source>
</evidence>
<evidence type="ECO:0000256" key="5">
    <source>
        <dbReference type="ARBA" id="ARBA00023136"/>
    </source>
</evidence>
<name>A0A1C3WNC4_9HYPH</name>
<keyword evidence="5 6" id="KW-0472">Membrane</keyword>